<protein>
    <submittedName>
        <fullName evidence="2">Cysteine hydrolase</fullName>
    </submittedName>
</protein>
<keyword evidence="2" id="KW-0378">Hydrolase</keyword>
<dbReference type="Proteomes" id="UP001203338">
    <property type="component" value="Unassembled WGS sequence"/>
</dbReference>
<dbReference type="RefSeq" id="WP_249701864.1">
    <property type="nucleotide sequence ID" value="NZ_JAMFLX010000053.1"/>
</dbReference>
<sequence>MLNTVQGNPYLKNSESSKEETSGEKKIPRGEPSWRVLSPKLRSIGEIHFNRELAPSGKESVIASNYLSYTPDISGDFYDEIDKALRSGLKFVLCLIDVYSDAEYIEELKKLVVFCKDRKIDIINFEFEPILAKAKKKCKIANFLPQSTPNIVKPMPSIFSTPETHDHLRRLNAGALIIAGEFDNCCIRSSIIGIKEGTEYFEFDGEEFGAVEYGYSVYTQKKLIKNYDPTSPTLHSMEHERLYKFSSI</sequence>
<dbReference type="InterPro" id="IPR036380">
    <property type="entry name" value="Isochorismatase-like_sf"/>
</dbReference>
<evidence type="ECO:0000313" key="2">
    <source>
        <dbReference type="EMBL" id="MCL6272178.1"/>
    </source>
</evidence>
<feature type="region of interest" description="Disordered" evidence="1">
    <location>
        <begin position="1"/>
        <end position="32"/>
    </location>
</feature>
<evidence type="ECO:0000256" key="1">
    <source>
        <dbReference type="SAM" id="MobiDB-lite"/>
    </source>
</evidence>
<name>A0ABT0PLD1_9GAMM</name>
<dbReference type="GO" id="GO:0016787">
    <property type="term" value="F:hydrolase activity"/>
    <property type="evidence" value="ECO:0007669"/>
    <property type="project" value="UniProtKB-KW"/>
</dbReference>
<comment type="caution">
    <text evidence="2">The sequence shown here is derived from an EMBL/GenBank/DDBJ whole genome shotgun (WGS) entry which is preliminary data.</text>
</comment>
<accession>A0ABT0PLD1</accession>
<gene>
    <name evidence="2" type="ORF">M3P05_19850</name>
</gene>
<dbReference type="EMBL" id="JAMFLX010000053">
    <property type="protein sequence ID" value="MCL6272178.1"/>
    <property type="molecule type" value="Genomic_DNA"/>
</dbReference>
<reference evidence="2 3" key="1">
    <citation type="submission" date="2022-05" db="EMBL/GenBank/DDBJ databases">
        <authorList>
            <person name="Park J.-S."/>
        </authorList>
    </citation>
    <scope>NUCLEOTIDE SEQUENCE [LARGE SCALE GENOMIC DNA]</scope>
    <source>
        <strain evidence="2 3">2012CJ34-2</strain>
    </source>
</reference>
<organism evidence="2 3">
    <name type="scientific">Parendozoicomonas callyspongiae</name>
    <dbReference type="NCBI Taxonomy" id="2942213"/>
    <lineage>
        <taxon>Bacteria</taxon>
        <taxon>Pseudomonadati</taxon>
        <taxon>Pseudomonadota</taxon>
        <taxon>Gammaproteobacteria</taxon>
        <taxon>Oceanospirillales</taxon>
        <taxon>Endozoicomonadaceae</taxon>
        <taxon>Parendozoicomonas</taxon>
    </lineage>
</organism>
<proteinExistence type="predicted"/>
<keyword evidence="3" id="KW-1185">Reference proteome</keyword>
<dbReference type="Gene3D" id="3.40.50.850">
    <property type="entry name" value="Isochorismatase-like"/>
    <property type="match status" value="1"/>
</dbReference>
<feature type="compositionally biased region" description="Basic and acidic residues" evidence="1">
    <location>
        <begin position="15"/>
        <end position="29"/>
    </location>
</feature>
<evidence type="ECO:0000313" key="3">
    <source>
        <dbReference type="Proteomes" id="UP001203338"/>
    </source>
</evidence>
<dbReference type="SUPFAM" id="SSF52499">
    <property type="entry name" value="Isochorismatase-like hydrolases"/>
    <property type="match status" value="1"/>
</dbReference>